<proteinExistence type="predicted"/>
<dbReference type="EMBL" id="OEJX01000036">
    <property type="protein sequence ID" value="SOR62220.1"/>
    <property type="molecule type" value="Genomic_DNA"/>
</dbReference>
<dbReference type="Proteomes" id="UP000234460">
    <property type="component" value="Chromosome LMANV2"/>
</dbReference>
<evidence type="ECO:0000313" key="1">
    <source>
        <dbReference type="EMBL" id="SOR62220.1"/>
    </source>
</evidence>
<comment type="caution">
    <text evidence="1">The sequence shown here is derived from an EMBL/GenBank/DDBJ whole genome shotgun (WGS) entry which is preliminary data.</text>
</comment>
<reference evidence="1 2" key="1">
    <citation type="submission" date="2017-11" db="EMBL/GenBank/DDBJ databases">
        <authorList>
            <person name="Lechat P."/>
        </authorList>
    </citation>
    <scope>NUCLEOTIDE SEQUENCE [LARGE SCALE GENOMIC DNA]</scope>
    <source>
        <strain evidence="1">L495</strain>
    </source>
</reference>
<name>A0AAQ1NZK9_LEPIR</name>
<gene>
    <name evidence="1" type="ORF">LMANV2_410076</name>
</gene>
<organism evidence="1 2">
    <name type="scientific">Leptospira interrogans serovar Manilae</name>
    <dbReference type="NCBI Taxonomy" id="214675"/>
    <lineage>
        <taxon>Bacteria</taxon>
        <taxon>Pseudomonadati</taxon>
        <taxon>Spirochaetota</taxon>
        <taxon>Spirochaetia</taxon>
        <taxon>Leptospirales</taxon>
        <taxon>Leptospiraceae</taxon>
        <taxon>Leptospira</taxon>
    </lineage>
</organism>
<protein>
    <submittedName>
        <fullName evidence="1">Uncharacterized protein</fullName>
    </submittedName>
</protein>
<sequence length="46" mass="5317">MLPIVRVLGLTQKSLSHWILSSLRETALYDRHLGTQFYRDQSDLGT</sequence>
<evidence type="ECO:0000313" key="2">
    <source>
        <dbReference type="Proteomes" id="UP000234460"/>
    </source>
</evidence>
<dbReference type="AlphaFoldDB" id="A0AAQ1NZK9"/>
<accession>A0AAQ1NZK9</accession>